<name>A0ACC2VL12_9TREE</name>
<gene>
    <name evidence="1" type="ORF">QFC21_003856</name>
</gene>
<proteinExistence type="predicted"/>
<keyword evidence="2" id="KW-1185">Reference proteome</keyword>
<protein>
    <submittedName>
        <fullName evidence="1">Uncharacterized protein</fullName>
    </submittedName>
</protein>
<accession>A0ACC2VL12</accession>
<organism evidence="1 2">
    <name type="scientific">Naganishia friedmannii</name>
    <dbReference type="NCBI Taxonomy" id="89922"/>
    <lineage>
        <taxon>Eukaryota</taxon>
        <taxon>Fungi</taxon>
        <taxon>Dikarya</taxon>
        <taxon>Basidiomycota</taxon>
        <taxon>Agaricomycotina</taxon>
        <taxon>Tremellomycetes</taxon>
        <taxon>Filobasidiales</taxon>
        <taxon>Filobasidiaceae</taxon>
        <taxon>Naganishia</taxon>
    </lineage>
</organism>
<evidence type="ECO:0000313" key="2">
    <source>
        <dbReference type="Proteomes" id="UP001227268"/>
    </source>
</evidence>
<evidence type="ECO:0000313" key="1">
    <source>
        <dbReference type="EMBL" id="KAJ9099853.1"/>
    </source>
</evidence>
<dbReference type="EMBL" id="JASBWT010000012">
    <property type="protein sequence ID" value="KAJ9099853.1"/>
    <property type="molecule type" value="Genomic_DNA"/>
</dbReference>
<reference evidence="1" key="1">
    <citation type="submission" date="2023-04" db="EMBL/GenBank/DDBJ databases">
        <title>Draft Genome sequencing of Naganishia species isolated from polar environments using Oxford Nanopore Technology.</title>
        <authorList>
            <person name="Leo P."/>
            <person name="Venkateswaran K."/>
        </authorList>
    </citation>
    <scope>NUCLEOTIDE SEQUENCE</scope>
    <source>
        <strain evidence="1">MNA-CCFEE 5423</strain>
    </source>
</reference>
<sequence length="287" mass="31264">MSLKQESRNKAFEGSLTKYSFESTALGGLTAKINVFLPPGASSSHKVPALYYLAGLTCTEDTGAQKGAFLAEASKQGIAVVFPDTSPRGAGVEGEDKDWDFGTGAGFYLTATSDAYKKNYNMYEHIVNEIPKALEQANLGIDKGKVSIFGHSMGGHGALSLYLKNPGHYRSASGFAPIANPTECQWGKKAFSGYLATPEEGKAYDSTILLSSWPQDRKLALKVDYGSDDQFYKDGQLRPEAFQEALSKAGTQGEVEIEKREGYDHSYYFVSTFASEHVAWHAKFLKV</sequence>
<dbReference type="Proteomes" id="UP001227268">
    <property type="component" value="Unassembled WGS sequence"/>
</dbReference>
<comment type="caution">
    <text evidence="1">The sequence shown here is derived from an EMBL/GenBank/DDBJ whole genome shotgun (WGS) entry which is preliminary data.</text>
</comment>